<reference evidence="6" key="1">
    <citation type="journal article" date="2024" name="Gigascience">
        <title>Chromosome-level genome of the poultry shaft louse Menopon gallinae provides insight into the host-switching and adaptive evolution of parasitic lice.</title>
        <authorList>
            <person name="Xu Y."/>
            <person name="Ma L."/>
            <person name="Liu S."/>
            <person name="Liang Y."/>
            <person name="Liu Q."/>
            <person name="He Z."/>
            <person name="Tian L."/>
            <person name="Duan Y."/>
            <person name="Cai W."/>
            <person name="Li H."/>
            <person name="Song F."/>
        </authorList>
    </citation>
    <scope>NUCLEOTIDE SEQUENCE</scope>
    <source>
        <strain evidence="6">Cailab_2023a</strain>
    </source>
</reference>
<dbReference type="GO" id="GO:0005739">
    <property type="term" value="C:mitochondrion"/>
    <property type="evidence" value="ECO:0007669"/>
    <property type="project" value="TreeGrafter"/>
</dbReference>
<dbReference type="Gene3D" id="3.10.129.10">
    <property type="entry name" value="Hotdog Thioesterase"/>
    <property type="match status" value="2"/>
</dbReference>
<accession>A0AAW2IGH5</accession>
<keyword evidence="2" id="KW-0677">Repeat</keyword>
<organism evidence="6">
    <name type="scientific">Menopon gallinae</name>
    <name type="common">poultry shaft louse</name>
    <dbReference type="NCBI Taxonomy" id="328185"/>
    <lineage>
        <taxon>Eukaryota</taxon>
        <taxon>Metazoa</taxon>
        <taxon>Ecdysozoa</taxon>
        <taxon>Arthropoda</taxon>
        <taxon>Hexapoda</taxon>
        <taxon>Insecta</taxon>
        <taxon>Pterygota</taxon>
        <taxon>Neoptera</taxon>
        <taxon>Paraneoptera</taxon>
        <taxon>Psocodea</taxon>
        <taxon>Troctomorpha</taxon>
        <taxon>Phthiraptera</taxon>
        <taxon>Amblycera</taxon>
        <taxon>Menoponidae</taxon>
        <taxon>Menopon</taxon>
    </lineage>
</organism>
<evidence type="ECO:0000259" key="5">
    <source>
        <dbReference type="PROSITE" id="PS51770"/>
    </source>
</evidence>
<comment type="similarity">
    <text evidence="1">Belongs to the acyl coenzyme A hydrolase family.</text>
</comment>
<dbReference type="PANTHER" id="PTHR12655:SF0">
    <property type="entry name" value="ACYL-COENZYME A THIOESTERASE 9, MITOCHONDRIAL"/>
    <property type="match status" value="1"/>
</dbReference>
<dbReference type="FunFam" id="3.10.129.10:FF:000012">
    <property type="entry name" value="Acyl-coenzyme A thioesterase 9, mitochondrial"/>
    <property type="match status" value="1"/>
</dbReference>
<dbReference type="AlphaFoldDB" id="A0AAW2IGH5"/>
<dbReference type="EMBL" id="JARGDH010000001">
    <property type="protein sequence ID" value="KAL0281304.1"/>
    <property type="molecule type" value="Genomic_DNA"/>
</dbReference>
<protein>
    <recommendedName>
        <fullName evidence="5">HotDog ACOT-type domain-containing protein</fullName>
    </recommendedName>
</protein>
<comment type="caution">
    <text evidence="6">The sequence shown here is derived from an EMBL/GenBank/DDBJ whole genome shotgun (WGS) entry which is preliminary data.</text>
</comment>
<dbReference type="InterPro" id="IPR033120">
    <property type="entry name" value="HOTDOG_ACOT"/>
</dbReference>
<keyword evidence="3" id="KW-0378">Hydrolase</keyword>
<proteinExistence type="inferred from homology"/>
<dbReference type="PROSITE" id="PS51770">
    <property type="entry name" value="HOTDOG_ACOT"/>
    <property type="match status" value="1"/>
</dbReference>
<dbReference type="PANTHER" id="PTHR12655">
    <property type="entry name" value="ACYL-COA THIOESTERASE"/>
    <property type="match status" value="1"/>
</dbReference>
<evidence type="ECO:0000313" key="6">
    <source>
        <dbReference type="EMBL" id="KAL0281304.1"/>
    </source>
</evidence>
<evidence type="ECO:0000256" key="1">
    <source>
        <dbReference type="ARBA" id="ARBA00010458"/>
    </source>
</evidence>
<evidence type="ECO:0000256" key="4">
    <source>
        <dbReference type="ARBA" id="ARBA00022946"/>
    </source>
</evidence>
<evidence type="ECO:0000256" key="3">
    <source>
        <dbReference type="ARBA" id="ARBA00022801"/>
    </source>
</evidence>
<feature type="domain" description="HotDog ACOT-type" evidence="5">
    <location>
        <begin position="164"/>
        <end position="276"/>
    </location>
</feature>
<dbReference type="InterPro" id="IPR029069">
    <property type="entry name" value="HotDog_dom_sf"/>
</dbReference>
<keyword evidence="4" id="KW-0809">Transit peptide</keyword>
<dbReference type="GO" id="GO:0047617">
    <property type="term" value="F:fatty acyl-CoA hydrolase activity"/>
    <property type="evidence" value="ECO:0007669"/>
    <property type="project" value="TreeGrafter"/>
</dbReference>
<dbReference type="SUPFAM" id="SSF54637">
    <property type="entry name" value="Thioesterase/thiol ester dehydrase-isomerase"/>
    <property type="match status" value="2"/>
</dbReference>
<gene>
    <name evidence="6" type="ORF">PYX00_002332</name>
</gene>
<name>A0AAW2IGH5_9NEOP</name>
<sequence length="312" mass="36265">MRHLKYDKIPEKTPTPYVVATLLVDEINFVDYEPKPTADIRISGHVCWIGKTSAEVVVWLEQKTQGVWQRITRALFLMAGRNSINTGPAIMNPLEPTNEEERKIVMGGEERKKRRQTALSKSLFRTGPDEAEQGLIHELFLKTVDERDMLLNRRILPANCNWITDTKLNNVILCHPEDRNLHNKVFGGFLMRQALELSWNASYIYSKWKPRLLHISDIIFHRPVDVGSMLQMSAYVTYTEKNYVQILVYAEVLNQKTGKTSTTNFFNYTYEAREIVSPILPQSYHEAMMYLDGRRHFLHVMGLHRESLNNNL</sequence>
<evidence type="ECO:0000256" key="2">
    <source>
        <dbReference type="ARBA" id="ARBA00022737"/>
    </source>
</evidence>
<dbReference type="CDD" id="cd03442">
    <property type="entry name" value="BFIT_BACH"/>
    <property type="match status" value="1"/>
</dbReference>
<dbReference type="GO" id="GO:0006637">
    <property type="term" value="P:acyl-CoA metabolic process"/>
    <property type="evidence" value="ECO:0007669"/>
    <property type="project" value="TreeGrafter"/>
</dbReference>